<dbReference type="EMBL" id="CP136898">
    <property type="protein sequence ID" value="WOL20216.1"/>
    <property type="molecule type" value="Genomic_DNA"/>
</dbReference>
<reference evidence="4 5" key="1">
    <citation type="submission" date="2023-10" db="EMBL/GenBank/DDBJ databases">
        <title>Chromosome-scale genome assembly provides insights into flower coloration mechanisms of Canna indica.</title>
        <authorList>
            <person name="Li C."/>
        </authorList>
    </citation>
    <scope>NUCLEOTIDE SEQUENCE [LARGE SCALE GENOMIC DNA]</scope>
    <source>
        <tissue evidence="4">Flower</tissue>
    </source>
</reference>
<feature type="compositionally biased region" description="Basic and acidic residues" evidence="2">
    <location>
        <begin position="72"/>
        <end position="86"/>
    </location>
</feature>
<keyword evidence="5" id="KW-1185">Reference proteome</keyword>
<dbReference type="AlphaFoldDB" id="A0AAQ3L8C0"/>
<evidence type="ECO:0000313" key="5">
    <source>
        <dbReference type="Proteomes" id="UP001327560"/>
    </source>
</evidence>
<dbReference type="Proteomes" id="UP001327560">
    <property type="component" value="Chromosome 9"/>
</dbReference>
<dbReference type="InterPro" id="IPR021410">
    <property type="entry name" value="FAF"/>
</dbReference>
<sequence length="212" mass="23263">MVKTINAFSSFSSFSSPCNTWAMKFSSPLPRSITNLDVCTEVLGCETGVVYNVSDYNHDMRAGDQDSDATTSDERETMPREREQERKYRKSAANFPPPLTVLSGEARRGIVSKRENGLLQLFFVRLTVMEARREDGSLKLVLLSGDDVELDREATTTEDTGNGGCKEEEEGGGGCLMRNSYDAKRLLQIDGDAPLVIFSGPCSLTQSALILG</sequence>
<name>A0AAQ3L8C0_9LILI</name>
<evidence type="ECO:0000259" key="3">
    <source>
        <dbReference type="Pfam" id="PF11250"/>
    </source>
</evidence>
<evidence type="ECO:0000256" key="2">
    <source>
        <dbReference type="SAM" id="MobiDB-lite"/>
    </source>
</evidence>
<feature type="region of interest" description="Disordered" evidence="2">
    <location>
        <begin position="153"/>
        <end position="172"/>
    </location>
</feature>
<protein>
    <recommendedName>
        <fullName evidence="3">FAF domain-containing protein</fullName>
    </recommendedName>
</protein>
<feature type="region of interest" description="Disordered" evidence="2">
    <location>
        <begin position="60"/>
        <end position="94"/>
    </location>
</feature>
<dbReference type="PANTHER" id="PTHR33155">
    <property type="entry name" value="FANTASTIC FOUR-LIKE PROTEIN (DUF3049)"/>
    <property type="match status" value="1"/>
</dbReference>
<dbReference type="Pfam" id="PF11250">
    <property type="entry name" value="FAF"/>
    <property type="match status" value="1"/>
</dbReference>
<evidence type="ECO:0000256" key="1">
    <source>
        <dbReference type="ARBA" id="ARBA00008690"/>
    </source>
</evidence>
<comment type="similarity">
    <text evidence="1">Belongs to the fantastic four family.</text>
</comment>
<accession>A0AAQ3L8C0</accession>
<dbReference type="PANTHER" id="PTHR33155:SF8">
    <property type="entry name" value="PROTEIN FANTASTIC FOUR 1"/>
    <property type="match status" value="1"/>
</dbReference>
<proteinExistence type="inferred from homology"/>
<gene>
    <name evidence="4" type="ORF">Cni_G29020</name>
</gene>
<feature type="domain" description="FAF" evidence="3">
    <location>
        <begin position="94"/>
        <end position="141"/>
    </location>
</feature>
<evidence type="ECO:0000313" key="4">
    <source>
        <dbReference type="EMBL" id="WOL20216.1"/>
    </source>
</evidence>
<organism evidence="4 5">
    <name type="scientific">Canna indica</name>
    <name type="common">Indian-shot</name>
    <dbReference type="NCBI Taxonomy" id="4628"/>
    <lineage>
        <taxon>Eukaryota</taxon>
        <taxon>Viridiplantae</taxon>
        <taxon>Streptophyta</taxon>
        <taxon>Embryophyta</taxon>
        <taxon>Tracheophyta</taxon>
        <taxon>Spermatophyta</taxon>
        <taxon>Magnoliopsida</taxon>
        <taxon>Liliopsida</taxon>
        <taxon>Zingiberales</taxon>
        <taxon>Cannaceae</taxon>
        <taxon>Canna</taxon>
    </lineage>
</organism>
<dbReference type="InterPro" id="IPR046431">
    <property type="entry name" value="FAF_dom"/>
</dbReference>